<reference evidence="3" key="1">
    <citation type="submission" date="2022-02" db="EMBL/GenBank/DDBJ databases">
        <authorList>
            <person name="Giguere J D."/>
        </authorList>
    </citation>
    <scope>NUCLEOTIDE SEQUENCE</scope>
    <source>
        <strain evidence="3">CCAP 1055/1</strain>
    </source>
</reference>
<sequence>MDHAAAASVSPNSSDLGDTVVVESIELSDTVSADHDRTEIFSASRTASNGFNLWSLYQQWVNDPLKRVALELADDVVSRLLWWFPHRNADSVGDTESSSFPSRWREVVWGLLELQRLAVDVAMYSSTKEIDNGTNDIYSYGATVAIRGSYTEQLWNRRIRVALSALQCISPIAQELVRSSDRNATSHRQVRVRLVVEQSRCVLRLILLYRYWRKMKADGAHLLPGLIQKGGMFHTPPVPTIQEECSRLQRLHYVGTRTGRRVISKSEAIANPGVHHKIGHSSQRDKSKALIGELLYIFRPLFWAQAESNNVDRVGSLWNAWLLSLGADILSLVALYNCYDSGNKATHEERERRRLRLFLYVLRSPIWERGTTIGVTRVNKVVECVPLLGKVVSAYLQDWISYWKLYRAEEG</sequence>
<dbReference type="PANTHER" id="PTHR13299">
    <property type="entry name" value="PEROXISOMAL MEMBRANE PROTEIN PEX16"/>
    <property type="match status" value="1"/>
</dbReference>
<comment type="similarity">
    <text evidence="1 2">Belongs to the peroxin-16 family.</text>
</comment>
<keyword evidence="2" id="KW-0576">Peroxisome</keyword>
<gene>
    <name evidence="3" type="ORF">PTTT1_LOCUS40703</name>
</gene>
<evidence type="ECO:0000256" key="2">
    <source>
        <dbReference type="RuleBase" id="RU365003"/>
    </source>
</evidence>
<evidence type="ECO:0000313" key="3">
    <source>
        <dbReference type="EMBL" id="CAG9289140.1"/>
    </source>
</evidence>
<protein>
    <recommendedName>
        <fullName evidence="2">Peroxisomal membrane protein PEX16</fullName>
    </recommendedName>
</protein>
<dbReference type="EMBL" id="OU594945">
    <property type="protein sequence ID" value="CAG9289140.1"/>
    <property type="molecule type" value="Genomic_DNA"/>
</dbReference>
<dbReference type="AlphaFoldDB" id="A0A8J9X738"/>
<keyword evidence="2" id="KW-0962">Peroxisome biogenesis</keyword>
<name>A0A8J9X738_PHATR</name>
<evidence type="ECO:0000256" key="1">
    <source>
        <dbReference type="ARBA" id="ARBA00009505"/>
    </source>
</evidence>
<dbReference type="GO" id="GO:0005778">
    <property type="term" value="C:peroxisomal membrane"/>
    <property type="evidence" value="ECO:0007669"/>
    <property type="project" value="UniProtKB-SubCell"/>
</dbReference>
<comment type="subcellular location">
    <subcellularLocation>
        <location evidence="2">Peroxisome membrane</location>
    </subcellularLocation>
</comment>
<dbReference type="Proteomes" id="UP000836788">
    <property type="component" value="Chromosome 4"/>
</dbReference>
<proteinExistence type="inferred from homology"/>
<accession>A0A8J9X738</accession>
<dbReference type="InterPro" id="IPR013919">
    <property type="entry name" value="Pex16"/>
</dbReference>
<dbReference type="PANTHER" id="PTHR13299:SF0">
    <property type="entry name" value="PEROXISOMAL MEMBRANE PROTEIN PEX16"/>
    <property type="match status" value="1"/>
</dbReference>
<organism evidence="3">
    <name type="scientific">Phaeodactylum tricornutum</name>
    <name type="common">Diatom</name>
    <dbReference type="NCBI Taxonomy" id="2850"/>
    <lineage>
        <taxon>Eukaryota</taxon>
        <taxon>Sar</taxon>
        <taxon>Stramenopiles</taxon>
        <taxon>Ochrophyta</taxon>
        <taxon>Bacillariophyta</taxon>
        <taxon>Bacillariophyceae</taxon>
        <taxon>Bacillariophycidae</taxon>
        <taxon>Naviculales</taxon>
        <taxon>Phaeodactylaceae</taxon>
        <taxon>Phaeodactylum</taxon>
    </lineage>
</organism>
<dbReference type="GO" id="GO:0007031">
    <property type="term" value="P:peroxisome organization"/>
    <property type="evidence" value="ECO:0007669"/>
    <property type="project" value="UniProtKB-KW"/>
</dbReference>
<dbReference type="Pfam" id="PF08610">
    <property type="entry name" value="Pex16"/>
    <property type="match status" value="1"/>
</dbReference>